<gene>
    <name evidence="1" type="ORF">H8891_11225</name>
</gene>
<comment type="caution">
    <text evidence="1">The sequence shown here is derived from an EMBL/GenBank/DDBJ whole genome shotgun (WGS) entry which is preliminary data.</text>
</comment>
<name>A0ABR7K5K5_9FIRM</name>
<dbReference type="RefSeq" id="WP_187006521.1">
    <property type="nucleotide sequence ID" value="NZ_JACRWD010000004.1"/>
</dbReference>
<keyword evidence="2" id="KW-1185">Reference proteome</keyword>
<proteinExistence type="predicted"/>
<dbReference type="Proteomes" id="UP000611796">
    <property type="component" value="Unassembled WGS sequence"/>
</dbReference>
<protein>
    <submittedName>
        <fullName evidence="1">Uncharacterized protein</fullName>
    </submittedName>
</protein>
<accession>A0ABR7K5K5</accession>
<dbReference type="EMBL" id="JACRWD010000004">
    <property type="protein sequence ID" value="MBC6004375.1"/>
    <property type="molecule type" value="Genomic_DNA"/>
</dbReference>
<evidence type="ECO:0000313" key="1">
    <source>
        <dbReference type="EMBL" id="MBC6004375.1"/>
    </source>
</evidence>
<reference evidence="1 2" key="1">
    <citation type="submission" date="2020-08" db="EMBL/GenBank/DDBJ databases">
        <authorList>
            <person name="Liu C."/>
            <person name="Sun Q."/>
        </authorList>
    </citation>
    <scope>NUCLEOTIDE SEQUENCE [LARGE SCALE GENOMIC DNA]</scope>
    <source>
        <strain evidence="1 2">NSJ-45</strain>
    </source>
</reference>
<evidence type="ECO:0000313" key="2">
    <source>
        <dbReference type="Proteomes" id="UP000611796"/>
    </source>
</evidence>
<sequence length="105" mass="12423">MNIDNRILDRLEFIEFKQQVLLLKQPNHKISVFANLSLAQFIDIKNYVKNFEKFIDQESSYTFKDFEIGLYDICPLIKTYPGSSVLIARILMDIKNYDILFSHNN</sequence>
<organism evidence="1 2">
    <name type="scientific">Paeniclostridium hominis</name>
    <dbReference type="NCBI Taxonomy" id="2764329"/>
    <lineage>
        <taxon>Bacteria</taxon>
        <taxon>Bacillati</taxon>
        <taxon>Bacillota</taxon>
        <taxon>Clostridia</taxon>
        <taxon>Peptostreptococcales</taxon>
        <taxon>Peptostreptococcaceae</taxon>
        <taxon>Paeniclostridium</taxon>
    </lineage>
</organism>